<dbReference type="SUPFAM" id="SSF49764">
    <property type="entry name" value="HSP20-like chaperones"/>
    <property type="match status" value="1"/>
</dbReference>
<dbReference type="CDD" id="cd06470">
    <property type="entry name" value="ACD_IbpA-B_like"/>
    <property type="match status" value="1"/>
</dbReference>
<dbReference type="PANTHER" id="PTHR47062">
    <property type="match status" value="1"/>
</dbReference>
<dbReference type="InterPro" id="IPR008978">
    <property type="entry name" value="HSP20-like_chaperone"/>
</dbReference>
<keyword evidence="6" id="KW-1185">Reference proteome</keyword>
<evidence type="ECO:0000259" key="4">
    <source>
        <dbReference type="PROSITE" id="PS01031"/>
    </source>
</evidence>
<organism evidence="5 6">
    <name type="scientific">Gimibacter soli</name>
    <dbReference type="NCBI Taxonomy" id="3024400"/>
    <lineage>
        <taxon>Bacteria</taxon>
        <taxon>Pseudomonadati</taxon>
        <taxon>Pseudomonadota</taxon>
        <taxon>Alphaproteobacteria</taxon>
        <taxon>Kordiimonadales</taxon>
        <taxon>Temperatibacteraceae</taxon>
        <taxon>Gimibacter</taxon>
    </lineage>
</organism>
<feature type="domain" description="SHSP" evidence="4">
    <location>
        <begin position="30"/>
        <end position="141"/>
    </location>
</feature>
<dbReference type="AlphaFoldDB" id="A0AAE9XS16"/>
<evidence type="ECO:0000313" key="6">
    <source>
        <dbReference type="Proteomes" id="UP001217500"/>
    </source>
</evidence>
<accession>A0AAE9XS16</accession>
<proteinExistence type="inferred from homology"/>
<reference evidence="5" key="1">
    <citation type="submission" date="2023-01" db="EMBL/GenBank/DDBJ databases">
        <title>The genome sequence of Kordiimonadaceae bacterium 6D33.</title>
        <authorList>
            <person name="Liu Y."/>
        </authorList>
    </citation>
    <scope>NUCLEOTIDE SEQUENCE</scope>
    <source>
        <strain evidence="5">6D33</strain>
    </source>
</reference>
<dbReference type="InterPro" id="IPR002068">
    <property type="entry name" value="A-crystallin/Hsp20_dom"/>
</dbReference>
<evidence type="ECO:0000313" key="5">
    <source>
        <dbReference type="EMBL" id="WCL53920.1"/>
    </source>
</evidence>
<name>A0AAE9XS16_9PROT</name>
<protein>
    <submittedName>
        <fullName evidence="5">Hsp20 family protein</fullName>
    </submittedName>
</protein>
<gene>
    <name evidence="5" type="ORF">PH603_15385</name>
</gene>
<dbReference type="InterPro" id="IPR037913">
    <property type="entry name" value="ACD_IbpA/B"/>
</dbReference>
<evidence type="ECO:0000256" key="1">
    <source>
        <dbReference type="ARBA" id="ARBA00023016"/>
    </source>
</evidence>
<dbReference type="Proteomes" id="UP001217500">
    <property type="component" value="Chromosome"/>
</dbReference>
<evidence type="ECO:0000256" key="2">
    <source>
        <dbReference type="PROSITE-ProRule" id="PRU00285"/>
    </source>
</evidence>
<comment type="similarity">
    <text evidence="2 3">Belongs to the small heat shock protein (HSP20) family.</text>
</comment>
<keyword evidence="1" id="KW-0346">Stress response</keyword>
<dbReference type="PANTHER" id="PTHR47062:SF1">
    <property type="entry name" value="SMALL HEAT SHOCK PROTEIN IBPA"/>
    <property type="match status" value="1"/>
</dbReference>
<dbReference type="Gene3D" id="2.60.40.790">
    <property type="match status" value="1"/>
</dbReference>
<sequence>MRTFDLTPLLSRSVGFDHLNRLLDSAFQSDATQAAYPPYNIEKLGDDDYKITLAVAGFAPDELNVTVEKGTLIVSGRGREEEAERSFLHRGIAKRAFERRFELADTIQVGEASFENGLLEVALKRVIPDHMKPRQVTIRGAAKSGPKTIEADAA</sequence>
<evidence type="ECO:0000256" key="3">
    <source>
        <dbReference type="RuleBase" id="RU003616"/>
    </source>
</evidence>
<dbReference type="RefSeq" id="WP_289503637.1">
    <property type="nucleotide sequence ID" value="NZ_CP116805.1"/>
</dbReference>
<dbReference type="PROSITE" id="PS01031">
    <property type="entry name" value="SHSP"/>
    <property type="match status" value="1"/>
</dbReference>
<dbReference type="KEGG" id="gso:PH603_15385"/>
<dbReference type="Pfam" id="PF00011">
    <property type="entry name" value="HSP20"/>
    <property type="match status" value="1"/>
</dbReference>
<dbReference type="EMBL" id="CP116805">
    <property type="protein sequence ID" value="WCL53920.1"/>
    <property type="molecule type" value="Genomic_DNA"/>
</dbReference>